<feature type="region of interest" description="Disordered" evidence="1">
    <location>
        <begin position="106"/>
        <end position="152"/>
    </location>
</feature>
<comment type="caution">
    <text evidence="3">The sequence shown here is derived from an EMBL/GenBank/DDBJ whole genome shotgun (WGS) entry which is preliminary data.</text>
</comment>
<evidence type="ECO:0000256" key="1">
    <source>
        <dbReference type="SAM" id="MobiDB-lite"/>
    </source>
</evidence>
<dbReference type="Proteomes" id="UP000540506">
    <property type="component" value="Unassembled WGS sequence"/>
</dbReference>
<evidence type="ECO:0000259" key="2">
    <source>
        <dbReference type="PROSITE" id="PS50943"/>
    </source>
</evidence>
<evidence type="ECO:0000313" key="3">
    <source>
        <dbReference type="EMBL" id="MBB4924331.1"/>
    </source>
</evidence>
<evidence type="ECO:0000313" key="4">
    <source>
        <dbReference type="Proteomes" id="UP000540506"/>
    </source>
</evidence>
<dbReference type="InterPro" id="IPR010982">
    <property type="entry name" value="Lambda_DNA-bd_dom_sf"/>
</dbReference>
<proteinExistence type="predicted"/>
<organism evidence="3 4">
    <name type="scientific">Kitasatospora kifunensis</name>
    <name type="common">Streptomyces kifunensis</name>
    <dbReference type="NCBI Taxonomy" id="58351"/>
    <lineage>
        <taxon>Bacteria</taxon>
        <taxon>Bacillati</taxon>
        <taxon>Actinomycetota</taxon>
        <taxon>Actinomycetes</taxon>
        <taxon>Kitasatosporales</taxon>
        <taxon>Streptomycetaceae</taxon>
        <taxon>Kitasatospora</taxon>
    </lineage>
</organism>
<keyword evidence="4" id="KW-1185">Reference proteome</keyword>
<dbReference type="CDD" id="cd00093">
    <property type="entry name" value="HTH_XRE"/>
    <property type="match status" value="1"/>
</dbReference>
<name>A0A7W7VVF3_KITKI</name>
<gene>
    <name evidence="3" type="ORF">FHR34_003324</name>
</gene>
<dbReference type="PROSITE" id="PS50943">
    <property type="entry name" value="HTH_CROC1"/>
    <property type="match status" value="1"/>
</dbReference>
<accession>A0A7W7VVF3</accession>
<feature type="compositionally biased region" description="Low complexity" evidence="1">
    <location>
        <begin position="136"/>
        <end position="152"/>
    </location>
</feature>
<dbReference type="SUPFAM" id="SSF47413">
    <property type="entry name" value="lambda repressor-like DNA-binding domains"/>
    <property type="match status" value="1"/>
</dbReference>
<dbReference type="EMBL" id="JACHJV010000001">
    <property type="protein sequence ID" value="MBB4924331.1"/>
    <property type="molecule type" value="Genomic_DNA"/>
</dbReference>
<protein>
    <submittedName>
        <fullName evidence="3">Transcriptional regulator with XRE-family HTH domain</fullName>
    </submittedName>
</protein>
<sequence>MSMPEQAKDPRRTIAERLDHLFQEIHPAGRGPFSYHEVAHAIREQAGPDGPTVSHGTLQQIRTGAKTNPTVKTLEAVAAFFGVPVGYFLDDTVAERVDARVRELKAKATDPGTAEPAGGSAIASPATGSRKAPGRASAAASTPAPTPASAPADELADVLADSDIRAVAFRLAGLSPRALKGLRAIVDQVREVEGLPEVGRTKRGRSRSA</sequence>
<dbReference type="RefSeq" id="WP_184936294.1">
    <property type="nucleotide sequence ID" value="NZ_JACHJV010000001.1"/>
</dbReference>
<dbReference type="Gene3D" id="1.10.260.40">
    <property type="entry name" value="lambda repressor-like DNA-binding domains"/>
    <property type="match status" value="1"/>
</dbReference>
<feature type="domain" description="HTH cro/C1-type" evidence="2">
    <location>
        <begin position="53"/>
        <end position="88"/>
    </location>
</feature>
<dbReference type="AlphaFoldDB" id="A0A7W7VVF3"/>
<reference evidence="3 4" key="1">
    <citation type="submission" date="2020-08" db="EMBL/GenBank/DDBJ databases">
        <title>Sequencing the genomes of 1000 actinobacteria strains.</title>
        <authorList>
            <person name="Klenk H.-P."/>
        </authorList>
    </citation>
    <scope>NUCLEOTIDE SEQUENCE [LARGE SCALE GENOMIC DNA]</scope>
    <source>
        <strain evidence="3 4">DSM 41654</strain>
    </source>
</reference>
<dbReference type="InterPro" id="IPR001387">
    <property type="entry name" value="Cro/C1-type_HTH"/>
</dbReference>
<dbReference type="GO" id="GO:0003677">
    <property type="term" value="F:DNA binding"/>
    <property type="evidence" value="ECO:0007669"/>
    <property type="project" value="InterPro"/>
</dbReference>